<protein>
    <submittedName>
        <fullName evidence="7">Glycoprotein hormone alpha 2 subunit-related protein</fullName>
    </submittedName>
</protein>
<dbReference type="GO" id="GO:0005615">
    <property type="term" value="C:extracellular space"/>
    <property type="evidence" value="ECO:0007669"/>
    <property type="project" value="TreeGrafter"/>
</dbReference>
<keyword evidence="2" id="KW-0964">Secreted</keyword>
<dbReference type="PANTHER" id="PTHR31129">
    <property type="entry name" value="GLYCOPROTEIN HORMONE ALPHA-2"/>
    <property type="match status" value="1"/>
</dbReference>
<evidence type="ECO:0000256" key="2">
    <source>
        <dbReference type="ARBA" id="ARBA00022525"/>
    </source>
</evidence>
<dbReference type="InterPro" id="IPR052680">
    <property type="entry name" value="Glyco_Hormone_Alpha"/>
</dbReference>
<dbReference type="InterPro" id="IPR004133">
    <property type="entry name" value="DAN_dom"/>
</dbReference>
<feature type="domain" description="DAN" evidence="6">
    <location>
        <begin position="27"/>
        <end position="128"/>
    </location>
</feature>
<proteinExistence type="predicted"/>
<gene>
    <name evidence="7" type="ORF">GHT06_015563</name>
</gene>
<dbReference type="GO" id="GO:0051427">
    <property type="term" value="F:hormone receptor binding"/>
    <property type="evidence" value="ECO:0007669"/>
    <property type="project" value="TreeGrafter"/>
</dbReference>
<dbReference type="PANTHER" id="PTHR31129:SF2">
    <property type="entry name" value="GLYCOPROTEIN HORMONE ALPHA-2"/>
    <property type="match status" value="1"/>
</dbReference>
<dbReference type="GO" id="GO:0007166">
    <property type="term" value="P:cell surface receptor signaling pathway"/>
    <property type="evidence" value="ECO:0007669"/>
    <property type="project" value="TreeGrafter"/>
</dbReference>
<dbReference type="Proteomes" id="UP000820818">
    <property type="component" value="Linkage Group LG5"/>
</dbReference>
<feature type="signal peptide" evidence="5">
    <location>
        <begin position="1"/>
        <end position="19"/>
    </location>
</feature>
<comment type="subcellular location">
    <subcellularLocation>
        <location evidence="1">Secreted</location>
    </subcellularLocation>
</comment>
<evidence type="ECO:0000256" key="1">
    <source>
        <dbReference type="ARBA" id="ARBA00004613"/>
    </source>
</evidence>
<keyword evidence="4" id="KW-1015">Disulfide bond</keyword>
<dbReference type="Pfam" id="PF03045">
    <property type="entry name" value="DAN"/>
    <property type="match status" value="1"/>
</dbReference>
<evidence type="ECO:0000313" key="8">
    <source>
        <dbReference type="Proteomes" id="UP000820818"/>
    </source>
</evidence>
<evidence type="ECO:0000259" key="6">
    <source>
        <dbReference type="Pfam" id="PF03045"/>
    </source>
</evidence>
<dbReference type="InterPro" id="IPR029034">
    <property type="entry name" value="Cystine-knot_cytokine"/>
</dbReference>
<feature type="chain" id="PRO_5041964240" evidence="5">
    <location>
        <begin position="20"/>
        <end position="133"/>
    </location>
</feature>
<reference evidence="7 8" key="1">
    <citation type="submission" date="2022-05" db="EMBL/GenBank/DDBJ databases">
        <title>A multi-omics perspective on studying reproductive biology in Daphnia sinensis.</title>
        <authorList>
            <person name="Jia J."/>
        </authorList>
    </citation>
    <scope>NUCLEOTIDE SEQUENCE [LARGE SCALE GENOMIC DNA]</scope>
    <source>
        <strain evidence="7 8">WSL</strain>
    </source>
</reference>
<organism evidence="7 8">
    <name type="scientific">Daphnia sinensis</name>
    <dbReference type="NCBI Taxonomy" id="1820382"/>
    <lineage>
        <taxon>Eukaryota</taxon>
        <taxon>Metazoa</taxon>
        <taxon>Ecdysozoa</taxon>
        <taxon>Arthropoda</taxon>
        <taxon>Crustacea</taxon>
        <taxon>Branchiopoda</taxon>
        <taxon>Diplostraca</taxon>
        <taxon>Cladocera</taxon>
        <taxon>Anomopoda</taxon>
        <taxon>Daphniidae</taxon>
        <taxon>Daphnia</taxon>
        <taxon>Daphnia similis group</taxon>
    </lineage>
</organism>
<accession>A0AAD5KSN0</accession>
<evidence type="ECO:0000256" key="3">
    <source>
        <dbReference type="ARBA" id="ARBA00022729"/>
    </source>
</evidence>
<name>A0AAD5KSN0_9CRUS</name>
<dbReference type="Gene3D" id="2.10.90.10">
    <property type="entry name" value="Cystine-knot cytokines"/>
    <property type="match status" value="1"/>
</dbReference>
<dbReference type="FunFam" id="2.10.90.10:FF:000049">
    <property type="entry name" value="Glycoprotein hormone alpha 2"/>
    <property type="match status" value="1"/>
</dbReference>
<dbReference type="AlphaFoldDB" id="A0AAD5KSN0"/>
<dbReference type="EMBL" id="WJBH02000005">
    <property type="protein sequence ID" value="KAI9558774.1"/>
    <property type="molecule type" value="Genomic_DNA"/>
</dbReference>
<keyword evidence="3 5" id="KW-0732">Signal</keyword>
<evidence type="ECO:0000256" key="4">
    <source>
        <dbReference type="ARBA" id="ARBA00023157"/>
    </source>
</evidence>
<evidence type="ECO:0000313" key="7">
    <source>
        <dbReference type="EMBL" id="KAI9558774.1"/>
    </source>
</evidence>
<keyword evidence="8" id="KW-1185">Reference proteome</keyword>
<comment type="caution">
    <text evidence="7">The sequence shown here is derived from an EMBL/GenBank/DDBJ whole genome shotgun (WGS) entry which is preliminary data.</text>
</comment>
<evidence type="ECO:0000256" key="5">
    <source>
        <dbReference type="SAM" id="SignalP"/>
    </source>
</evidence>
<sequence length="133" mass="14680">MVCACYWLTLAALLTASNGEMRKPNEISVSIRSNRGELSGCHQVGHTRRVTIPDCVAFMITTNACRGYCESWSVPSSWEALLKNPDKMITSVGQCCNIMASEDVTVRVMCLGGPRDFTFKSAKTCSCFHCKKE</sequence>